<dbReference type="Pfam" id="PF07043">
    <property type="entry name" value="DUF1328"/>
    <property type="match status" value="1"/>
</dbReference>
<dbReference type="RefSeq" id="WP_167353024.1">
    <property type="nucleotide sequence ID" value="NZ_FMXO01000015.1"/>
</dbReference>
<dbReference type="Proteomes" id="UP000198771">
    <property type="component" value="Unassembled WGS sequence"/>
</dbReference>
<sequence length="63" mass="6945">MLYWAVVFLVISIVAALFGFTGIAVATAEIARILFFIFVVIFIVLLITGLMRRPRGPSGTHHP</sequence>
<name>A0A1G6E426_9BACT</name>
<dbReference type="EMBL" id="FMXO01000015">
    <property type="protein sequence ID" value="SDB52207.1"/>
    <property type="molecule type" value="Genomic_DNA"/>
</dbReference>
<keyword evidence="3 5" id="KW-1133">Transmembrane helix</keyword>
<dbReference type="AlphaFoldDB" id="A0A1G6E426"/>
<keyword evidence="2 5" id="KW-0812">Transmembrane</keyword>
<reference evidence="6 7" key="1">
    <citation type="submission" date="2016-10" db="EMBL/GenBank/DDBJ databases">
        <authorList>
            <person name="de Groot N.N."/>
        </authorList>
    </citation>
    <scope>NUCLEOTIDE SEQUENCE [LARGE SCALE GENOMIC DNA]</scope>
    <source>
        <strain evidence="6 7">ASO4-2</strain>
    </source>
</reference>
<dbReference type="InterPro" id="IPR009760">
    <property type="entry name" value="DUF1328"/>
</dbReference>
<evidence type="ECO:0000256" key="1">
    <source>
        <dbReference type="ARBA" id="ARBA00022475"/>
    </source>
</evidence>
<proteinExistence type="inferred from homology"/>
<feature type="transmembrane region" description="Helical" evidence="5">
    <location>
        <begin position="6"/>
        <end position="26"/>
    </location>
</feature>
<evidence type="ECO:0000313" key="7">
    <source>
        <dbReference type="Proteomes" id="UP000198771"/>
    </source>
</evidence>
<keyword evidence="4 5" id="KW-0472">Membrane</keyword>
<dbReference type="GO" id="GO:0005886">
    <property type="term" value="C:plasma membrane"/>
    <property type="evidence" value="ECO:0007669"/>
    <property type="project" value="InterPro"/>
</dbReference>
<dbReference type="NCBIfam" id="NF010226">
    <property type="entry name" value="PRK13682.1-1"/>
    <property type="match status" value="1"/>
</dbReference>
<dbReference type="NCBIfam" id="NF010229">
    <property type="entry name" value="PRK13682.1-4"/>
    <property type="match status" value="1"/>
</dbReference>
<keyword evidence="7" id="KW-1185">Reference proteome</keyword>
<keyword evidence="1" id="KW-1003">Cell membrane</keyword>
<dbReference type="HAMAP" id="MF_01361">
    <property type="entry name" value="UPF0391"/>
    <property type="match status" value="1"/>
</dbReference>
<organism evidence="6 7">
    <name type="scientific">Desulfonatronum thiosulfatophilum</name>
    <dbReference type="NCBI Taxonomy" id="617002"/>
    <lineage>
        <taxon>Bacteria</taxon>
        <taxon>Pseudomonadati</taxon>
        <taxon>Thermodesulfobacteriota</taxon>
        <taxon>Desulfovibrionia</taxon>
        <taxon>Desulfovibrionales</taxon>
        <taxon>Desulfonatronaceae</taxon>
        <taxon>Desulfonatronum</taxon>
    </lineage>
</organism>
<accession>A0A1G6E426</accession>
<evidence type="ECO:0000313" key="6">
    <source>
        <dbReference type="EMBL" id="SDB52207.1"/>
    </source>
</evidence>
<protein>
    <submittedName>
        <fullName evidence="6">Uncharacterized membrane protein YtjA, UPF0391 family</fullName>
    </submittedName>
</protein>
<dbReference type="STRING" id="617002.SAMN05660653_02603"/>
<evidence type="ECO:0000256" key="5">
    <source>
        <dbReference type="SAM" id="Phobius"/>
    </source>
</evidence>
<dbReference type="PIRSF" id="PIRSF036466">
    <property type="entry name" value="UCP036466"/>
    <property type="match status" value="1"/>
</dbReference>
<evidence type="ECO:0000256" key="2">
    <source>
        <dbReference type="ARBA" id="ARBA00022692"/>
    </source>
</evidence>
<evidence type="ECO:0000256" key="4">
    <source>
        <dbReference type="ARBA" id="ARBA00023136"/>
    </source>
</evidence>
<feature type="transmembrane region" description="Helical" evidence="5">
    <location>
        <begin position="33"/>
        <end position="51"/>
    </location>
</feature>
<gene>
    <name evidence="6" type="ORF">SAMN05660653_02603</name>
</gene>
<evidence type="ECO:0000256" key="3">
    <source>
        <dbReference type="ARBA" id="ARBA00022989"/>
    </source>
</evidence>